<reference evidence="1 2" key="1">
    <citation type="submission" date="2018-04" db="EMBL/GenBank/DDBJ databases">
        <title>Bordetella sp. HZ20 isolated from seawater.</title>
        <authorList>
            <person name="Sun C."/>
        </authorList>
    </citation>
    <scope>NUCLEOTIDE SEQUENCE [LARGE SCALE GENOMIC DNA]</scope>
    <source>
        <strain evidence="1 2">HZ20</strain>
    </source>
</reference>
<proteinExistence type="predicted"/>
<evidence type="ECO:0000313" key="1">
    <source>
        <dbReference type="EMBL" id="AWB32458.1"/>
    </source>
</evidence>
<dbReference type="Proteomes" id="UP000244571">
    <property type="component" value="Chromosome"/>
</dbReference>
<dbReference type="AlphaFoldDB" id="A0A2R4XF78"/>
<evidence type="ECO:0000313" key="2">
    <source>
        <dbReference type="Proteomes" id="UP000244571"/>
    </source>
</evidence>
<dbReference type="EMBL" id="CP028901">
    <property type="protein sequence ID" value="AWB32458.1"/>
    <property type="molecule type" value="Genomic_DNA"/>
</dbReference>
<sequence>MFLCLIDSARGGLWSTDEAEYFLPPSARDSSDASSCSLAFQRLIGKQSADLDRFDPVLVLPALSVRHGAKCTGWVFNGA</sequence>
<name>A0A2R4XF78_9BURK</name>
<accession>A0A2R4XF78</accession>
<dbReference type="KEGG" id="boz:DBV39_00610"/>
<protein>
    <submittedName>
        <fullName evidence="1">Uncharacterized protein</fullName>
    </submittedName>
</protein>
<gene>
    <name evidence="1" type="ORF">DBV39_00610</name>
</gene>
<organism evidence="1 2">
    <name type="scientific">Orrella marina</name>
    <dbReference type="NCBI Taxonomy" id="2163011"/>
    <lineage>
        <taxon>Bacteria</taxon>
        <taxon>Pseudomonadati</taxon>
        <taxon>Pseudomonadota</taxon>
        <taxon>Betaproteobacteria</taxon>
        <taxon>Burkholderiales</taxon>
        <taxon>Alcaligenaceae</taxon>
        <taxon>Orrella</taxon>
    </lineage>
</organism>
<keyword evidence="2" id="KW-1185">Reference proteome</keyword>